<keyword evidence="7" id="KW-1185">Reference proteome</keyword>
<dbReference type="InterPro" id="IPR050739">
    <property type="entry name" value="MFP"/>
</dbReference>
<dbReference type="SUPFAM" id="SSF111369">
    <property type="entry name" value="HlyD-like secretion proteins"/>
    <property type="match status" value="2"/>
</dbReference>
<dbReference type="Gene3D" id="2.40.30.170">
    <property type="match status" value="1"/>
</dbReference>
<feature type="domain" description="p-hydroxybenzoic acid efflux pump subunit AaeA-like beta-barrel" evidence="5">
    <location>
        <begin position="266"/>
        <end position="358"/>
    </location>
</feature>
<dbReference type="AlphaFoldDB" id="A0A6I4T7K8"/>
<keyword evidence="2" id="KW-0812">Transmembrane</keyword>
<comment type="caution">
    <text evidence="6">The sequence shown here is derived from an EMBL/GenBank/DDBJ whole genome shotgun (WGS) entry which is preliminary data.</text>
</comment>
<evidence type="ECO:0000313" key="6">
    <source>
        <dbReference type="EMBL" id="MXO66817.1"/>
    </source>
</evidence>
<sequence length="382" mass="41320">MEQDQDMAPEPSEQRIPPLKRRGVRLVLLGIVIVLAILAVVWFIQYQTVGKYMQSTDDAYIQADSVTVAPKISGYVDEVFVDENETVKKGDPLARIDPRDYEASAEQAQAQIDVSRANAAGVRAQVSEQQAAVNSAKASLAAAQADFDFARSEVSRYEPLVATGAEPKQILSQKRNQLQQSLAQVASARAELTAARRRVATLEAQVRQAQAQGEAGEAQLSQANVNLGSTLLEASIDGRIGNKTVRVGQFVQSGTRMMSIVPVKQIYIKANFKETQLGMMRPGQPVTIEVDALKGIELHGHVESIAPGTGAQFSLLPPENATGNFTKIVQRIPVRIAVDASEDTKALFVPGMSVEVTVDTRSAEGELNDVQADEAQRSQARN</sequence>
<name>A0A6I4T7K8_9SPHN</name>
<dbReference type="OrthoDB" id="9811754at2"/>
<keyword evidence="2" id="KW-0472">Membrane</keyword>
<dbReference type="Gene3D" id="2.40.50.100">
    <property type="match status" value="1"/>
</dbReference>
<dbReference type="GO" id="GO:0055085">
    <property type="term" value="P:transmembrane transport"/>
    <property type="evidence" value="ECO:0007669"/>
    <property type="project" value="InterPro"/>
</dbReference>
<dbReference type="EMBL" id="WTYT01000006">
    <property type="protein sequence ID" value="MXO66817.1"/>
    <property type="molecule type" value="Genomic_DNA"/>
</dbReference>
<keyword evidence="2" id="KW-1133">Transmembrane helix</keyword>
<evidence type="ECO:0000259" key="3">
    <source>
        <dbReference type="Pfam" id="PF25876"/>
    </source>
</evidence>
<dbReference type="InterPro" id="IPR058624">
    <property type="entry name" value="MdtA-like_HH"/>
</dbReference>
<proteinExistence type="predicted"/>
<protein>
    <submittedName>
        <fullName evidence="6">HlyD family efflux transporter periplasmic adaptor subunit</fullName>
    </submittedName>
</protein>
<dbReference type="InterPro" id="IPR058625">
    <property type="entry name" value="MdtA-like_BSH"/>
</dbReference>
<evidence type="ECO:0000256" key="2">
    <source>
        <dbReference type="SAM" id="Phobius"/>
    </source>
</evidence>
<feature type="domain" description="Multidrug resistance protein MdtA-like barrel-sandwich hybrid" evidence="4">
    <location>
        <begin position="65"/>
        <end position="261"/>
    </location>
</feature>
<dbReference type="PANTHER" id="PTHR30386:SF24">
    <property type="entry name" value="MULTIDRUG RESISTANCE EFFLUX PUMP"/>
    <property type="match status" value="1"/>
</dbReference>
<dbReference type="Pfam" id="PF25876">
    <property type="entry name" value="HH_MFP_RND"/>
    <property type="match status" value="1"/>
</dbReference>
<dbReference type="Pfam" id="PF25917">
    <property type="entry name" value="BSH_RND"/>
    <property type="match status" value="1"/>
</dbReference>
<dbReference type="InterPro" id="IPR058634">
    <property type="entry name" value="AaeA-lik-b-barrel"/>
</dbReference>
<dbReference type="Gene3D" id="1.10.287.470">
    <property type="entry name" value="Helix hairpin bin"/>
    <property type="match status" value="2"/>
</dbReference>
<feature type="domain" description="Multidrug resistance protein MdtA-like alpha-helical hairpin" evidence="3">
    <location>
        <begin position="133"/>
        <end position="196"/>
    </location>
</feature>
<dbReference type="PANTHER" id="PTHR30386">
    <property type="entry name" value="MEMBRANE FUSION SUBUNIT OF EMRAB-TOLC MULTIDRUG EFFLUX PUMP"/>
    <property type="match status" value="1"/>
</dbReference>
<evidence type="ECO:0000259" key="4">
    <source>
        <dbReference type="Pfam" id="PF25917"/>
    </source>
</evidence>
<gene>
    <name evidence="6" type="ORF">GRI91_13710</name>
</gene>
<dbReference type="Pfam" id="PF25963">
    <property type="entry name" value="Beta-barrel_AAEA"/>
    <property type="match status" value="1"/>
</dbReference>
<organism evidence="6 7">
    <name type="scientific">Altericroceibacterium endophyticum</name>
    <dbReference type="NCBI Taxonomy" id="1808508"/>
    <lineage>
        <taxon>Bacteria</taxon>
        <taxon>Pseudomonadati</taxon>
        <taxon>Pseudomonadota</taxon>
        <taxon>Alphaproteobacteria</taxon>
        <taxon>Sphingomonadales</taxon>
        <taxon>Erythrobacteraceae</taxon>
        <taxon>Altericroceibacterium</taxon>
    </lineage>
</organism>
<keyword evidence="1" id="KW-0175">Coiled coil</keyword>
<dbReference type="Proteomes" id="UP000438476">
    <property type="component" value="Unassembled WGS sequence"/>
</dbReference>
<evidence type="ECO:0000313" key="7">
    <source>
        <dbReference type="Proteomes" id="UP000438476"/>
    </source>
</evidence>
<dbReference type="PRINTS" id="PR01490">
    <property type="entry name" value="RTXTOXIND"/>
</dbReference>
<evidence type="ECO:0000259" key="5">
    <source>
        <dbReference type="Pfam" id="PF25963"/>
    </source>
</evidence>
<evidence type="ECO:0000256" key="1">
    <source>
        <dbReference type="SAM" id="Coils"/>
    </source>
</evidence>
<reference evidence="6 7" key="1">
    <citation type="submission" date="2019-12" db="EMBL/GenBank/DDBJ databases">
        <title>Genomic-based taxomic classification of the family Erythrobacteraceae.</title>
        <authorList>
            <person name="Xu L."/>
        </authorList>
    </citation>
    <scope>NUCLEOTIDE SEQUENCE [LARGE SCALE GENOMIC DNA]</scope>
    <source>
        <strain evidence="6 7">LMG 29518</strain>
    </source>
</reference>
<feature type="coiled-coil region" evidence="1">
    <location>
        <begin position="171"/>
        <end position="219"/>
    </location>
</feature>
<accession>A0A6I4T7K8</accession>
<feature type="transmembrane region" description="Helical" evidence="2">
    <location>
        <begin position="24"/>
        <end position="44"/>
    </location>
</feature>